<dbReference type="AlphaFoldDB" id="A0A9D4LQQ6"/>
<keyword evidence="4" id="KW-1185">Reference proteome</keyword>
<feature type="transmembrane region" description="Helical" evidence="2">
    <location>
        <begin position="98"/>
        <end position="116"/>
    </location>
</feature>
<keyword evidence="2" id="KW-0812">Transmembrane</keyword>
<evidence type="ECO:0000313" key="4">
    <source>
        <dbReference type="Proteomes" id="UP000828390"/>
    </source>
</evidence>
<comment type="caution">
    <text evidence="3">The sequence shown here is derived from an EMBL/GenBank/DDBJ whole genome shotgun (WGS) entry which is preliminary data.</text>
</comment>
<evidence type="ECO:0000313" key="3">
    <source>
        <dbReference type="EMBL" id="KAH3863240.1"/>
    </source>
</evidence>
<feature type="transmembrane region" description="Helical" evidence="2">
    <location>
        <begin position="145"/>
        <end position="168"/>
    </location>
</feature>
<reference evidence="3" key="1">
    <citation type="journal article" date="2019" name="bioRxiv">
        <title>The Genome of the Zebra Mussel, Dreissena polymorpha: A Resource for Invasive Species Research.</title>
        <authorList>
            <person name="McCartney M.A."/>
            <person name="Auch B."/>
            <person name="Kono T."/>
            <person name="Mallez S."/>
            <person name="Zhang Y."/>
            <person name="Obille A."/>
            <person name="Becker A."/>
            <person name="Abrahante J.E."/>
            <person name="Garbe J."/>
            <person name="Badalamenti J.P."/>
            <person name="Herman A."/>
            <person name="Mangelson H."/>
            <person name="Liachko I."/>
            <person name="Sullivan S."/>
            <person name="Sone E.D."/>
            <person name="Koren S."/>
            <person name="Silverstein K.A.T."/>
            <person name="Beckman K.B."/>
            <person name="Gohl D.M."/>
        </authorList>
    </citation>
    <scope>NUCLEOTIDE SEQUENCE</scope>
    <source>
        <strain evidence="3">Duluth1</strain>
        <tissue evidence="3">Whole animal</tissue>
    </source>
</reference>
<reference evidence="3" key="2">
    <citation type="submission" date="2020-11" db="EMBL/GenBank/DDBJ databases">
        <authorList>
            <person name="McCartney M.A."/>
            <person name="Auch B."/>
            <person name="Kono T."/>
            <person name="Mallez S."/>
            <person name="Becker A."/>
            <person name="Gohl D.M."/>
            <person name="Silverstein K.A.T."/>
            <person name="Koren S."/>
            <person name="Bechman K.B."/>
            <person name="Herman A."/>
            <person name="Abrahante J.E."/>
            <person name="Garbe J."/>
        </authorList>
    </citation>
    <scope>NUCLEOTIDE SEQUENCE</scope>
    <source>
        <strain evidence="3">Duluth1</strain>
        <tissue evidence="3">Whole animal</tissue>
    </source>
</reference>
<keyword evidence="2" id="KW-1133">Transmembrane helix</keyword>
<gene>
    <name evidence="3" type="ORF">DPMN_026220</name>
</gene>
<evidence type="ECO:0000256" key="2">
    <source>
        <dbReference type="SAM" id="Phobius"/>
    </source>
</evidence>
<dbReference type="Proteomes" id="UP000828390">
    <property type="component" value="Unassembled WGS sequence"/>
</dbReference>
<keyword evidence="2" id="KW-0472">Membrane</keyword>
<feature type="region of interest" description="Disordered" evidence="1">
    <location>
        <begin position="281"/>
        <end position="310"/>
    </location>
</feature>
<dbReference type="EMBL" id="JAIWYP010000002">
    <property type="protein sequence ID" value="KAH3863240.1"/>
    <property type="molecule type" value="Genomic_DNA"/>
</dbReference>
<sequence>MTLLVIILVTAILAALSLVLQTICSIIPGWVILESKEVDIYAALWYIIVCEREFNLVENRTSAKTCEKLLYSQLEDQANSSVISHLSTAFSTQTGSQIQVMSCWLLGLGAFVLAIIKWRAFQTYRNTETVIQEGKTCTGTARAKFLYIGGFGALLNILSGVLLSLAIIDSTRRYIGLETPRPQVPYLVFIAGAAVVCSIVSSGLCVYVIYRSRHAVYRQRGAFKADDVPAKGAQQTAPLSNSEDEGMCHIHADGDSEAKHITVDRGEYMFGLEYSYERPPSDMYRTQGTRKPDRPIHPFPGYKPSKQNLKGHDRKWWSKVTFASGPYY</sequence>
<evidence type="ECO:0000256" key="1">
    <source>
        <dbReference type="SAM" id="MobiDB-lite"/>
    </source>
</evidence>
<evidence type="ECO:0008006" key="5">
    <source>
        <dbReference type="Google" id="ProtNLM"/>
    </source>
</evidence>
<proteinExistence type="predicted"/>
<name>A0A9D4LQQ6_DREPO</name>
<protein>
    <recommendedName>
        <fullName evidence="5">Transmembrane protein</fullName>
    </recommendedName>
</protein>
<accession>A0A9D4LQQ6</accession>
<feature type="transmembrane region" description="Helical" evidence="2">
    <location>
        <begin position="188"/>
        <end position="210"/>
    </location>
</feature>
<organism evidence="3 4">
    <name type="scientific">Dreissena polymorpha</name>
    <name type="common">Zebra mussel</name>
    <name type="synonym">Mytilus polymorpha</name>
    <dbReference type="NCBI Taxonomy" id="45954"/>
    <lineage>
        <taxon>Eukaryota</taxon>
        <taxon>Metazoa</taxon>
        <taxon>Spiralia</taxon>
        <taxon>Lophotrochozoa</taxon>
        <taxon>Mollusca</taxon>
        <taxon>Bivalvia</taxon>
        <taxon>Autobranchia</taxon>
        <taxon>Heteroconchia</taxon>
        <taxon>Euheterodonta</taxon>
        <taxon>Imparidentia</taxon>
        <taxon>Neoheterodontei</taxon>
        <taxon>Myida</taxon>
        <taxon>Dreissenoidea</taxon>
        <taxon>Dreissenidae</taxon>
        <taxon>Dreissena</taxon>
    </lineage>
</organism>